<evidence type="ECO:0000313" key="2">
    <source>
        <dbReference type="EMBL" id="MCD2198239.1"/>
    </source>
</evidence>
<feature type="transmembrane region" description="Helical" evidence="1">
    <location>
        <begin position="248"/>
        <end position="269"/>
    </location>
</feature>
<dbReference type="Proteomes" id="UP001199469">
    <property type="component" value="Unassembled WGS sequence"/>
</dbReference>
<gene>
    <name evidence="2" type="ORF">LQ327_33230</name>
</gene>
<sequence length="744" mass="77035">MVLVVALTVVGLARLKVDTGIASFLPAEDPALQAMDDRANSFGGDPVVVLLRSPQPRQFFDDEDQLGRLIGLEGRLTHLPGVAEVYGPGTAINQVAISAQNLLAQISGQRDALQGTAEQEARAKGADPAAVTAAGQQATVGFDQRYAALLVQALPAGLPTSRNPQFVNSVLFDGGGQPRTQWAAVVPRPDTAAILVRPKADLDQGGTQQLVSAINGAVGKAGLSTAETTVSGVPAVTAELSHRVQQEFPLLGAVALAVVGALYGLVGWIARRRARLRPFAAALAGTALTLAVFGWIGRPVSLGVVAFLPILMGIGSDYPLYLTQPTRRRRVLVAAAAGAAGFAALALSPLPFMRELGLALAGGIVATGLVALAVRQWLGVEEPSPTRLRWGTASHAPGWAIRAPALLVAVLIATAGWIALPQLPVEANPENLAQGLPALTEAQHVEDVLGAAGEVSVVLHGPDVLTPAALAWDRSVDDLVDRDYADRLHPITTTSSLLQFLGPSPTADQIKSGAGLLPPYLASAVIRPDHQVSQQILGIELQDVSAQRTLLDGVRAALPPPPPGYSADVVGLPVAVSHGYEGISQGRLLINLVAVAAAALVLLLGLRERADAGRAVLTMLLGTGWTMAVTWLISGALNPLTVAIGALSAATATEFSVVLADAYRRRRPWLLRSAALAASAAVLGYCTLVLSDLAVLRQFGMLLAIGVALSFAAAALVVGVILPPARPAVPTDEVSSPTKKDVMV</sequence>
<name>A0ABS8PJ09_9PSEU</name>
<dbReference type="RefSeq" id="WP_230741010.1">
    <property type="nucleotide sequence ID" value="NZ_JAJNDB010000012.1"/>
</dbReference>
<feature type="transmembrane region" description="Helical" evidence="1">
    <location>
        <begin position="399"/>
        <end position="420"/>
    </location>
</feature>
<evidence type="ECO:0000256" key="1">
    <source>
        <dbReference type="SAM" id="Phobius"/>
    </source>
</evidence>
<keyword evidence="1" id="KW-1133">Transmembrane helix</keyword>
<feature type="transmembrane region" description="Helical" evidence="1">
    <location>
        <begin position="276"/>
        <end position="296"/>
    </location>
</feature>
<comment type="caution">
    <text evidence="2">The sequence shown here is derived from an EMBL/GenBank/DDBJ whole genome shotgun (WGS) entry which is preliminary data.</text>
</comment>
<dbReference type="EMBL" id="JAJNDB010000012">
    <property type="protein sequence ID" value="MCD2198239.1"/>
    <property type="molecule type" value="Genomic_DNA"/>
</dbReference>
<dbReference type="Gene3D" id="1.20.1640.10">
    <property type="entry name" value="Multidrug efflux transporter AcrB transmembrane domain"/>
    <property type="match status" value="2"/>
</dbReference>
<dbReference type="PANTHER" id="PTHR33406:SF13">
    <property type="entry name" value="MEMBRANE PROTEIN YDFJ"/>
    <property type="match status" value="1"/>
</dbReference>
<feature type="transmembrane region" description="Helical" evidence="1">
    <location>
        <begin position="702"/>
        <end position="722"/>
    </location>
</feature>
<keyword evidence="1" id="KW-0812">Transmembrane</keyword>
<organism evidence="2 3">
    <name type="scientific">Actinomycetospora endophytica</name>
    <dbReference type="NCBI Taxonomy" id="2291215"/>
    <lineage>
        <taxon>Bacteria</taxon>
        <taxon>Bacillati</taxon>
        <taxon>Actinomycetota</taxon>
        <taxon>Actinomycetes</taxon>
        <taxon>Pseudonocardiales</taxon>
        <taxon>Pseudonocardiaceae</taxon>
        <taxon>Actinomycetospora</taxon>
    </lineage>
</organism>
<dbReference type="InterPro" id="IPR050545">
    <property type="entry name" value="Mycobact_MmpL"/>
</dbReference>
<feature type="transmembrane region" description="Helical" evidence="1">
    <location>
        <begin position="640"/>
        <end position="662"/>
    </location>
</feature>
<evidence type="ECO:0000313" key="3">
    <source>
        <dbReference type="Proteomes" id="UP001199469"/>
    </source>
</evidence>
<reference evidence="2 3" key="1">
    <citation type="submission" date="2021-11" db="EMBL/GenBank/DDBJ databases">
        <title>Draft genome sequence of Actinomycetospora sp. SF1 isolated from the rhizosphere soil.</title>
        <authorList>
            <person name="Duangmal K."/>
            <person name="Chantavorakit T."/>
        </authorList>
    </citation>
    <scope>NUCLEOTIDE SEQUENCE [LARGE SCALE GENOMIC DNA]</scope>
    <source>
        <strain evidence="2 3">TBRC 5722</strain>
    </source>
</reference>
<dbReference type="PANTHER" id="PTHR33406">
    <property type="entry name" value="MEMBRANE PROTEIN MJ1562-RELATED"/>
    <property type="match status" value="1"/>
</dbReference>
<feature type="transmembrane region" description="Helical" evidence="1">
    <location>
        <begin position="588"/>
        <end position="606"/>
    </location>
</feature>
<proteinExistence type="predicted"/>
<dbReference type="SUPFAM" id="SSF82866">
    <property type="entry name" value="Multidrug efflux transporter AcrB transmembrane domain"/>
    <property type="match status" value="2"/>
</dbReference>
<feature type="transmembrane region" description="Helical" evidence="1">
    <location>
        <begin position="332"/>
        <end position="352"/>
    </location>
</feature>
<feature type="transmembrane region" description="Helical" evidence="1">
    <location>
        <begin position="615"/>
        <end position="634"/>
    </location>
</feature>
<feature type="transmembrane region" description="Helical" evidence="1">
    <location>
        <begin position="302"/>
        <end position="320"/>
    </location>
</feature>
<keyword evidence="1" id="KW-0472">Membrane</keyword>
<feature type="transmembrane region" description="Helical" evidence="1">
    <location>
        <begin position="669"/>
        <end position="690"/>
    </location>
</feature>
<keyword evidence="3" id="KW-1185">Reference proteome</keyword>
<accession>A0ABS8PJ09</accession>
<protein>
    <submittedName>
        <fullName evidence="2">RND transporter</fullName>
    </submittedName>
</protein>
<feature type="transmembrane region" description="Helical" evidence="1">
    <location>
        <begin position="358"/>
        <end position="378"/>
    </location>
</feature>